<name>Q2G7G0_NOVAD</name>
<dbReference type="SMART" id="SM00729">
    <property type="entry name" value="Elp3"/>
    <property type="match status" value="1"/>
</dbReference>
<dbReference type="CDD" id="cd01335">
    <property type="entry name" value="Radical_SAM"/>
    <property type="match status" value="1"/>
</dbReference>
<dbReference type="InterPro" id="IPR006638">
    <property type="entry name" value="Elp3/MiaA/NifB-like_rSAM"/>
</dbReference>
<dbReference type="EMBL" id="CP000248">
    <property type="protein sequence ID" value="ABD26213.1"/>
    <property type="molecule type" value="Genomic_DNA"/>
</dbReference>
<feature type="chain" id="PRO_5004207966" evidence="4">
    <location>
        <begin position="26"/>
        <end position="378"/>
    </location>
</feature>
<keyword evidence="4" id="KW-0732">Signal</keyword>
<dbReference type="GO" id="GO:0003824">
    <property type="term" value="F:catalytic activity"/>
    <property type="evidence" value="ECO:0007669"/>
    <property type="project" value="InterPro"/>
</dbReference>
<dbReference type="SFLD" id="SFLDS00029">
    <property type="entry name" value="Radical_SAM"/>
    <property type="match status" value="1"/>
</dbReference>
<dbReference type="KEGG" id="nar:Saro_1773"/>
<feature type="domain" description="Elp3/MiaA/NifB-like radical SAM core" evidence="5">
    <location>
        <begin position="88"/>
        <end position="313"/>
    </location>
</feature>
<keyword evidence="1" id="KW-0479">Metal-binding</keyword>
<dbReference type="Pfam" id="PF04055">
    <property type="entry name" value="Radical_SAM"/>
    <property type="match status" value="1"/>
</dbReference>
<dbReference type="STRING" id="279238.Saro_1773"/>
<keyword evidence="2" id="KW-0408">Iron</keyword>
<dbReference type="PANTHER" id="PTHR43432:SF3">
    <property type="entry name" value="SLR0285 PROTEIN"/>
    <property type="match status" value="1"/>
</dbReference>
<dbReference type="NCBIfam" id="NF033668">
    <property type="entry name" value="rSAM_PA0069"/>
    <property type="match status" value="1"/>
</dbReference>
<dbReference type="AlphaFoldDB" id="Q2G7G0"/>
<dbReference type="GO" id="GO:0046872">
    <property type="term" value="F:metal ion binding"/>
    <property type="evidence" value="ECO:0007669"/>
    <property type="project" value="UniProtKB-KW"/>
</dbReference>
<evidence type="ECO:0000256" key="1">
    <source>
        <dbReference type="ARBA" id="ARBA00022723"/>
    </source>
</evidence>
<evidence type="ECO:0000313" key="7">
    <source>
        <dbReference type="Proteomes" id="UP000009134"/>
    </source>
</evidence>
<dbReference type="Proteomes" id="UP000009134">
    <property type="component" value="Chromosome"/>
</dbReference>
<evidence type="ECO:0000256" key="2">
    <source>
        <dbReference type="ARBA" id="ARBA00023004"/>
    </source>
</evidence>
<dbReference type="InterPro" id="IPR007197">
    <property type="entry name" value="rSAM"/>
</dbReference>
<proteinExistence type="predicted"/>
<evidence type="ECO:0000313" key="6">
    <source>
        <dbReference type="EMBL" id="ABD26213.1"/>
    </source>
</evidence>
<gene>
    <name evidence="6" type="ordered locus">Saro_1773</name>
</gene>
<feature type="signal peptide" evidence="4">
    <location>
        <begin position="1"/>
        <end position="25"/>
    </location>
</feature>
<dbReference type="SFLD" id="SFLDG01084">
    <property type="entry name" value="Uncharacterised_Radical_SAM_Su"/>
    <property type="match status" value="1"/>
</dbReference>
<accession>Q2G7G0</accession>
<keyword evidence="3" id="KW-0411">Iron-sulfur</keyword>
<dbReference type="eggNOG" id="COG1533">
    <property type="taxonomic scope" value="Bacteria"/>
</dbReference>
<evidence type="ECO:0000256" key="3">
    <source>
        <dbReference type="ARBA" id="ARBA00023014"/>
    </source>
</evidence>
<evidence type="ECO:0000259" key="5">
    <source>
        <dbReference type="SMART" id="SM00729"/>
    </source>
</evidence>
<dbReference type="PANTHER" id="PTHR43432">
    <property type="entry name" value="SLR0285 PROTEIN"/>
    <property type="match status" value="1"/>
</dbReference>
<dbReference type="InterPro" id="IPR058240">
    <property type="entry name" value="rSAM_sf"/>
</dbReference>
<dbReference type="SUPFAM" id="SSF102114">
    <property type="entry name" value="Radical SAM enzymes"/>
    <property type="match status" value="1"/>
</dbReference>
<dbReference type="Gene3D" id="3.80.30.30">
    <property type="match status" value="1"/>
</dbReference>
<keyword evidence="7" id="KW-1185">Reference proteome</keyword>
<protein>
    <submittedName>
        <fullName evidence="6">Radical SAM</fullName>
    </submittedName>
</protein>
<dbReference type="HOGENOM" id="CLU_015525_0_0_5"/>
<dbReference type="GO" id="GO:0051536">
    <property type="term" value="F:iron-sulfur cluster binding"/>
    <property type="evidence" value="ECO:0007669"/>
    <property type="project" value="UniProtKB-KW"/>
</dbReference>
<reference evidence="7" key="1">
    <citation type="submission" date="2006-01" db="EMBL/GenBank/DDBJ databases">
        <title>Complete sequence of Novosphingobium aromaticivorans DSM 12444.</title>
        <authorList>
            <consortium name="US DOE Joint Genome Institute"/>
            <person name="Copeland A."/>
            <person name="Lucas S."/>
            <person name="Lapidus A."/>
            <person name="Barry K."/>
            <person name="Detter J.C."/>
            <person name="Glavina T."/>
            <person name="Hammon N."/>
            <person name="Israni S."/>
            <person name="Pitluck S."/>
            <person name="Chain P."/>
            <person name="Malfatti S."/>
            <person name="Shin M."/>
            <person name="Vergez L."/>
            <person name="Schmutz J."/>
            <person name="Larimer F."/>
            <person name="Land M."/>
            <person name="Kyrpides N."/>
            <person name="Ivanova N."/>
            <person name="Fredrickson J."/>
            <person name="Balkwill D."/>
            <person name="Romine M.F."/>
            <person name="Richardson P."/>
        </authorList>
    </citation>
    <scope>NUCLEOTIDE SEQUENCE [LARGE SCALE GENOMIC DNA]</scope>
    <source>
        <strain evidence="7">ATCC 700278 / DSM 12444 / CCUG 56034 / CIP 105152 / NBRC 16084 / F199</strain>
    </source>
</reference>
<sequence>MDHLWTPRRKRLAILFSLCSFRAMAIHGRGAQLARVPDRFGLAAREADGDWMDEREGLDGPGPKLRTTVTLEHPRSILTFNRSPDIPFDRSVNAYRGCEHGCIYCYARPTHAYHDLSPGLDFETKLFAKPDAARLLRETLAKPGYAPAPIAMGTNTDPYQPIEGRYRITREILQLCLELRHPVTITTKSARVIDDLDLLTELARHRLTAVGISVTSLDPRLSGLLEPRASSPAKRLDALEKLVVAGVPAHVSVAPVIPSITDEFMEGILAAAAERGVRSASWIMVRLPHEVAPLFREWLDTHFPDRAGKVMSIVQAVRGGKDYDAKFFTRMKPEGIWADLIRTRFRVACRKYGIGKAEIDLDCTQFRKPSRNGQLDLF</sequence>
<evidence type="ECO:0000256" key="4">
    <source>
        <dbReference type="SAM" id="SignalP"/>
    </source>
</evidence>
<organism evidence="6 7">
    <name type="scientific">Novosphingobium aromaticivorans (strain ATCC 700278 / DSM 12444 / CCUG 56034 / CIP 105152 / NBRC 16084 / F199)</name>
    <dbReference type="NCBI Taxonomy" id="279238"/>
    <lineage>
        <taxon>Bacteria</taxon>
        <taxon>Pseudomonadati</taxon>
        <taxon>Pseudomonadota</taxon>
        <taxon>Alphaproteobacteria</taxon>
        <taxon>Sphingomonadales</taxon>
        <taxon>Sphingomonadaceae</taxon>
        <taxon>Novosphingobium</taxon>
    </lineage>
</organism>
<dbReference type="InterPro" id="IPR040086">
    <property type="entry name" value="MJ0683-like"/>
</dbReference>